<sequence>MIDTALLLELMEARDATQWSASLFNLARTLGFDQVLFGLVGSRHARFESAFLRSNYADNWRERYDRNGFAYVDPTVAHCLTSTLPMVWEPGLFASGTQQAGLYEEASAHGIRSGVTLPVHGPQGEFGVISFASDARPDIAAQRAVMEALPMLALVRDYAFASSHRFREEGARPEEGRGAAPRLTKRELEVLQWVMAGKSSWEIARITNCSEATVNFHLANVRQKFDVNTRQQAVVKAIGLGLITPEDHHR</sequence>
<dbReference type="PRINTS" id="PR00038">
    <property type="entry name" value="HTHLUXR"/>
</dbReference>
<feature type="domain" description="HTH luxR-type" evidence="4">
    <location>
        <begin position="176"/>
        <end position="241"/>
    </location>
</feature>
<dbReference type="InterPro" id="IPR005143">
    <property type="entry name" value="TF_LuxR_autoind-bd_dom"/>
</dbReference>
<evidence type="ECO:0000313" key="6">
    <source>
        <dbReference type="Proteomes" id="UP000540787"/>
    </source>
</evidence>
<dbReference type="AlphaFoldDB" id="A0A7W9WZB3"/>
<dbReference type="SUPFAM" id="SSF75516">
    <property type="entry name" value="Pheromone-binding domain of LuxR-like quorum-sensing transcription factors"/>
    <property type="match status" value="1"/>
</dbReference>
<gene>
    <name evidence="5" type="ORF">HD842_001725</name>
</gene>
<comment type="caution">
    <text evidence="5">The sequence shown here is derived from an EMBL/GenBank/DDBJ whole genome shotgun (WGS) entry which is preliminary data.</text>
</comment>
<dbReference type="RefSeq" id="WP_221290160.1">
    <property type="nucleotide sequence ID" value="NZ_JACHBX010000001.1"/>
</dbReference>
<name>A0A7W9WZB3_9BURK</name>
<proteinExistence type="predicted"/>
<reference evidence="5 6" key="1">
    <citation type="submission" date="2020-08" db="EMBL/GenBank/DDBJ databases">
        <title>The Agave Microbiome: Exploring the role of microbial communities in plant adaptations to desert environments.</title>
        <authorList>
            <person name="Partida-Martinez L.P."/>
        </authorList>
    </citation>
    <scope>NUCLEOTIDE SEQUENCE [LARGE SCALE GENOMIC DNA]</scope>
    <source>
        <strain evidence="5 6">AT3.2</strain>
    </source>
</reference>
<dbReference type="CDD" id="cd06170">
    <property type="entry name" value="LuxR_C_like"/>
    <property type="match status" value="1"/>
</dbReference>
<dbReference type="Pfam" id="PF00196">
    <property type="entry name" value="GerE"/>
    <property type="match status" value="1"/>
</dbReference>
<keyword evidence="2" id="KW-0238">DNA-binding</keyword>
<dbReference type="PANTHER" id="PTHR44688:SF16">
    <property type="entry name" value="DNA-BINDING TRANSCRIPTIONAL ACTIVATOR DEVR_DOSR"/>
    <property type="match status" value="1"/>
</dbReference>
<evidence type="ECO:0000256" key="2">
    <source>
        <dbReference type="ARBA" id="ARBA00023125"/>
    </source>
</evidence>
<accession>A0A7W9WZB3</accession>
<organism evidence="5 6">
    <name type="scientific">Massilia aurea</name>
    <dbReference type="NCBI Taxonomy" id="373040"/>
    <lineage>
        <taxon>Bacteria</taxon>
        <taxon>Pseudomonadati</taxon>
        <taxon>Pseudomonadota</taxon>
        <taxon>Betaproteobacteria</taxon>
        <taxon>Burkholderiales</taxon>
        <taxon>Oxalobacteraceae</taxon>
        <taxon>Telluria group</taxon>
        <taxon>Massilia</taxon>
    </lineage>
</organism>
<dbReference type="PROSITE" id="PS50043">
    <property type="entry name" value="HTH_LUXR_2"/>
    <property type="match status" value="1"/>
</dbReference>
<dbReference type="PROSITE" id="PS00622">
    <property type="entry name" value="HTH_LUXR_1"/>
    <property type="match status" value="1"/>
</dbReference>
<keyword evidence="6" id="KW-1185">Reference proteome</keyword>
<dbReference type="InterPro" id="IPR000792">
    <property type="entry name" value="Tscrpt_reg_LuxR_C"/>
</dbReference>
<dbReference type="SUPFAM" id="SSF46894">
    <property type="entry name" value="C-terminal effector domain of the bipartite response regulators"/>
    <property type="match status" value="1"/>
</dbReference>
<dbReference type="InterPro" id="IPR036693">
    <property type="entry name" value="TF_LuxR_autoind-bd_dom_sf"/>
</dbReference>
<dbReference type="EMBL" id="JACHBX010000001">
    <property type="protein sequence ID" value="MBB6133614.1"/>
    <property type="molecule type" value="Genomic_DNA"/>
</dbReference>
<dbReference type="InterPro" id="IPR016032">
    <property type="entry name" value="Sig_transdc_resp-reg_C-effctor"/>
</dbReference>
<dbReference type="PANTHER" id="PTHR44688">
    <property type="entry name" value="DNA-BINDING TRANSCRIPTIONAL ACTIVATOR DEVR_DOSR"/>
    <property type="match status" value="1"/>
</dbReference>
<keyword evidence="1" id="KW-0805">Transcription regulation</keyword>
<protein>
    <submittedName>
        <fullName evidence="5">LuxR family quorum-sensing transcriptional regulator LasR</fullName>
    </submittedName>
</protein>
<dbReference type="Gene3D" id="3.30.450.80">
    <property type="entry name" value="Transcription factor LuxR-like, autoinducer-binding domain"/>
    <property type="match status" value="1"/>
</dbReference>
<dbReference type="GO" id="GO:0003677">
    <property type="term" value="F:DNA binding"/>
    <property type="evidence" value="ECO:0007669"/>
    <property type="project" value="UniProtKB-KW"/>
</dbReference>
<dbReference type="Proteomes" id="UP000540787">
    <property type="component" value="Unassembled WGS sequence"/>
</dbReference>
<evidence type="ECO:0000256" key="1">
    <source>
        <dbReference type="ARBA" id="ARBA00023015"/>
    </source>
</evidence>
<evidence type="ECO:0000256" key="3">
    <source>
        <dbReference type="ARBA" id="ARBA00023163"/>
    </source>
</evidence>
<dbReference type="GO" id="GO:0006355">
    <property type="term" value="P:regulation of DNA-templated transcription"/>
    <property type="evidence" value="ECO:0007669"/>
    <property type="project" value="InterPro"/>
</dbReference>
<dbReference type="InterPro" id="IPR036388">
    <property type="entry name" value="WH-like_DNA-bd_sf"/>
</dbReference>
<dbReference type="Pfam" id="PF03472">
    <property type="entry name" value="Autoind_bind"/>
    <property type="match status" value="1"/>
</dbReference>
<evidence type="ECO:0000259" key="4">
    <source>
        <dbReference type="PROSITE" id="PS50043"/>
    </source>
</evidence>
<dbReference type="SMART" id="SM00421">
    <property type="entry name" value="HTH_LUXR"/>
    <property type="match status" value="1"/>
</dbReference>
<dbReference type="Gene3D" id="1.10.10.10">
    <property type="entry name" value="Winged helix-like DNA-binding domain superfamily/Winged helix DNA-binding domain"/>
    <property type="match status" value="1"/>
</dbReference>
<evidence type="ECO:0000313" key="5">
    <source>
        <dbReference type="EMBL" id="MBB6133614.1"/>
    </source>
</evidence>
<keyword evidence="3" id="KW-0804">Transcription</keyword>